<keyword evidence="5 10" id="KW-0276">Fatty acid metabolism</keyword>
<keyword evidence="13" id="KW-1185">Reference proteome</keyword>
<accession>A0A1H9C6L9</accession>
<dbReference type="GO" id="GO:0016743">
    <property type="term" value="F:carboxyl- or carbamoyltransferase activity"/>
    <property type="evidence" value="ECO:0007669"/>
    <property type="project" value="UniProtKB-UniRule"/>
</dbReference>
<evidence type="ECO:0000256" key="2">
    <source>
        <dbReference type="ARBA" id="ARBA00022516"/>
    </source>
</evidence>
<keyword evidence="4 10" id="KW-0547">Nucleotide-binding</keyword>
<evidence type="ECO:0000256" key="9">
    <source>
        <dbReference type="ARBA" id="ARBA00049152"/>
    </source>
</evidence>
<dbReference type="EC" id="2.1.3.15" evidence="10"/>
<dbReference type="GO" id="GO:0006633">
    <property type="term" value="P:fatty acid biosynthetic process"/>
    <property type="evidence" value="ECO:0007669"/>
    <property type="project" value="UniProtKB-KW"/>
</dbReference>
<evidence type="ECO:0000256" key="7">
    <source>
        <dbReference type="ARBA" id="ARBA00023098"/>
    </source>
</evidence>
<dbReference type="PRINTS" id="PR01069">
    <property type="entry name" value="ACCCTRFRASEA"/>
</dbReference>
<comment type="function">
    <text evidence="10">Component of the acetyl coenzyme A carboxylase (ACC) complex. First, biotin carboxylase catalyzes the carboxylation of biotin on its carrier protein (BCCP) and then the CO(2) group is transferred by the carboxyltransferase to acetyl-CoA to form malonyl-CoA.</text>
</comment>
<keyword evidence="2 10" id="KW-0444">Lipid biosynthesis</keyword>
<comment type="pathway">
    <text evidence="1 10">Lipid metabolism; malonyl-CoA biosynthesis; malonyl-CoA from acetyl-CoA: step 1/1.</text>
</comment>
<dbReference type="GO" id="GO:2001295">
    <property type="term" value="P:malonyl-CoA biosynthetic process"/>
    <property type="evidence" value="ECO:0007669"/>
    <property type="project" value="UniProtKB-UniRule"/>
</dbReference>
<keyword evidence="3 10" id="KW-0808">Transferase</keyword>
<feature type="domain" description="CoA carboxyltransferase C-terminal" evidence="11">
    <location>
        <begin position="39"/>
        <end position="293"/>
    </location>
</feature>
<evidence type="ECO:0000256" key="1">
    <source>
        <dbReference type="ARBA" id="ARBA00004956"/>
    </source>
</evidence>
<evidence type="ECO:0000256" key="5">
    <source>
        <dbReference type="ARBA" id="ARBA00022832"/>
    </source>
</evidence>
<keyword evidence="7 10" id="KW-0443">Lipid metabolism</keyword>
<dbReference type="Gene3D" id="3.90.226.10">
    <property type="entry name" value="2-enoyl-CoA Hydratase, Chain A, domain 1"/>
    <property type="match status" value="1"/>
</dbReference>
<dbReference type="GO" id="GO:0003989">
    <property type="term" value="F:acetyl-CoA carboxylase activity"/>
    <property type="evidence" value="ECO:0007669"/>
    <property type="project" value="InterPro"/>
</dbReference>
<comment type="catalytic activity">
    <reaction evidence="9 10">
        <text>N(6)-carboxybiotinyl-L-lysyl-[protein] + acetyl-CoA = N(6)-biotinyl-L-lysyl-[protein] + malonyl-CoA</text>
        <dbReference type="Rhea" id="RHEA:54728"/>
        <dbReference type="Rhea" id="RHEA-COMP:10505"/>
        <dbReference type="Rhea" id="RHEA-COMP:10506"/>
        <dbReference type="ChEBI" id="CHEBI:57288"/>
        <dbReference type="ChEBI" id="CHEBI:57384"/>
        <dbReference type="ChEBI" id="CHEBI:83144"/>
        <dbReference type="ChEBI" id="CHEBI:83145"/>
        <dbReference type="EC" id="2.1.3.15"/>
    </reaction>
</comment>
<keyword evidence="8 10" id="KW-0275">Fatty acid biosynthesis</keyword>
<organism evidence="12 13">
    <name type="scientific">Faunimonas pinastri</name>
    <dbReference type="NCBI Taxonomy" id="1855383"/>
    <lineage>
        <taxon>Bacteria</taxon>
        <taxon>Pseudomonadati</taxon>
        <taxon>Pseudomonadota</taxon>
        <taxon>Alphaproteobacteria</taxon>
        <taxon>Hyphomicrobiales</taxon>
        <taxon>Afifellaceae</taxon>
        <taxon>Faunimonas</taxon>
    </lineage>
</organism>
<dbReference type="PANTHER" id="PTHR42853">
    <property type="entry name" value="ACETYL-COENZYME A CARBOXYLASE CARBOXYL TRANSFERASE SUBUNIT ALPHA"/>
    <property type="match status" value="1"/>
</dbReference>
<dbReference type="InterPro" id="IPR029045">
    <property type="entry name" value="ClpP/crotonase-like_dom_sf"/>
</dbReference>
<evidence type="ECO:0000259" key="11">
    <source>
        <dbReference type="PROSITE" id="PS50989"/>
    </source>
</evidence>
<keyword evidence="10" id="KW-0963">Cytoplasm</keyword>
<dbReference type="UniPathway" id="UPA00655">
    <property type="reaction ID" value="UER00711"/>
</dbReference>
<dbReference type="NCBIfam" id="TIGR00513">
    <property type="entry name" value="accA"/>
    <property type="match status" value="1"/>
</dbReference>
<dbReference type="Proteomes" id="UP000199647">
    <property type="component" value="Unassembled WGS sequence"/>
</dbReference>
<reference evidence="12 13" key="1">
    <citation type="submission" date="2016-10" db="EMBL/GenBank/DDBJ databases">
        <authorList>
            <person name="de Groot N.N."/>
        </authorList>
    </citation>
    <scope>NUCLEOTIDE SEQUENCE [LARGE SCALE GENOMIC DNA]</scope>
    <source>
        <strain evidence="12 13">A52C2</strain>
    </source>
</reference>
<dbReference type="HAMAP" id="MF_00823">
    <property type="entry name" value="AcetylCoA_CT_alpha"/>
    <property type="match status" value="1"/>
</dbReference>
<evidence type="ECO:0000256" key="3">
    <source>
        <dbReference type="ARBA" id="ARBA00022679"/>
    </source>
</evidence>
<comment type="subcellular location">
    <subcellularLocation>
        <location evidence="10">Cytoplasm</location>
    </subcellularLocation>
</comment>
<dbReference type="OrthoDB" id="9808023at2"/>
<dbReference type="NCBIfam" id="NF041504">
    <property type="entry name" value="AccA_sub"/>
    <property type="match status" value="1"/>
</dbReference>
<comment type="similarity">
    <text evidence="10">Belongs to the AccA family.</text>
</comment>
<dbReference type="EMBL" id="FOFG01000002">
    <property type="protein sequence ID" value="SEP96880.1"/>
    <property type="molecule type" value="Genomic_DNA"/>
</dbReference>
<evidence type="ECO:0000256" key="4">
    <source>
        <dbReference type="ARBA" id="ARBA00022741"/>
    </source>
</evidence>
<dbReference type="InterPro" id="IPR001095">
    <property type="entry name" value="Acetyl_CoA_COase_a_su"/>
</dbReference>
<proteinExistence type="inferred from homology"/>
<protein>
    <recommendedName>
        <fullName evidence="10">Acetyl-coenzyme A carboxylase carboxyl transferase subunit alpha</fullName>
        <shortName evidence="10">ACCase subunit alpha</shortName>
        <shortName evidence="10">Acetyl-CoA carboxylase carboxyltransferase subunit alpha</shortName>
        <ecNumber evidence="10">2.1.3.15</ecNumber>
    </recommendedName>
</protein>
<dbReference type="AlphaFoldDB" id="A0A1H9C6L9"/>
<sequence>MRTFLDFEKPVADLMGQIQELRRLQNGEDGVSVSDEIATLEEKAREALKVAYSRLTPWQKTQVARHPDRPHAVHYIAGLIDEFTPLAGDRKFSEDQALIAGFGRFKGQPVAVLAQEKGADTQTRLQHNFGMARPEGYRKAVRIMELAQRFKLPVISLVDTAGAYPGVNAEERGQAEAIARSTEACLNLRVPNVAIVLGEGGSGGAIAIATANRVFMLEHAVYSVISPEGAASILWRDSTRAQDAATAMKITAADLQGLKVIDGIIPEPLGGAHRAPDEVIARTGDVIERTLSELSVLSPEDLVRSRRQKFLDIGRTLS</sequence>
<name>A0A1H9C6L9_9HYPH</name>
<evidence type="ECO:0000313" key="12">
    <source>
        <dbReference type="EMBL" id="SEP96880.1"/>
    </source>
</evidence>
<dbReference type="GO" id="GO:0005524">
    <property type="term" value="F:ATP binding"/>
    <property type="evidence" value="ECO:0007669"/>
    <property type="project" value="UniProtKB-KW"/>
</dbReference>
<dbReference type="PROSITE" id="PS50989">
    <property type="entry name" value="COA_CT_CTER"/>
    <property type="match status" value="1"/>
</dbReference>
<dbReference type="PANTHER" id="PTHR42853:SF3">
    <property type="entry name" value="ACETYL-COENZYME A CARBOXYLASE CARBOXYL TRANSFERASE SUBUNIT ALPHA, CHLOROPLASTIC"/>
    <property type="match status" value="1"/>
</dbReference>
<dbReference type="GO" id="GO:0009317">
    <property type="term" value="C:acetyl-CoA carboxylase complex"/>
    <property type="evidence" value="ECO:0007669"/>
    <property type="project" value="InterPro"/>
</dbReference>
<evidence type="ECO:0000313" key="13">
    <source>
        <dbReference type="Proteomes" id="UP000199647"/>
    </source>
</evidence>
<dbReference type="SUPFAM" id="SSF52096">
    <property type="entry name" value="ClpP/crotonase"/>
    <property type="match status" value="1"/>
</dbReference>
<evidence type="ECO:0000256" key="6">
    <source>
        <dbReference type="ARBA" id="ARBA00022840"/>
    </source>
</evidence>
<dbReference type="STRING" id="1855383.SAMN05216548_10268"/>
<dbReference type="RefSeq" id="WP_092495257.1">
    <property type="nucleotide sequence ID" value="NZ_FOFG01000002.1"/>
</dbReference>
<dbReference type="NCBIfam" id="NF004344">
    <property type="entry name" value="PRK05724.1"/>
    <property type="match status" value="1"/>
</dbReference>
<gene>
    <name evidence="10" type="primary">accA</name>
    <name evidence="12" type="ORF">SAMN05216548_10268</name>
</gene>
<keyword evidence="6 10" id="KW-0067">ATP-binding</keyword>
<evidence type="ECO:0000256" key="8">
    <source>
        <dbReference type="ARBA" id="ARBA00023160"/>
    </source>
</evidence>
<comment type="subunit">
    <text evidence="10">Acetyl-CoA carboxylase is a heterohexamer composed of biotin carboxyl carrier protein (AccB), biotin carboxylase (AccC) and two subunits each of ACCase subunit alpha (AccA) and ACCase subunit beta (AccD).</text>
</comment>
<dbReference type="Pfam" id="PF03255">
    <property type="entry name" value="ACCA"/>
    <property type="match status" value="1"/>
</dbReference>
<dbReference type="InterPro" id="IPR011763">
    <property type="entry name" value="COA_CT_C"/>
</dbReference>
<evidence type="ECO:0000256" key="10">
    <source>
        <dbReference type="HAMAP-Rule" id="MF_00823"/>
    </source>
</evidence>